<dbReference type="Gene3D" id="3.40.640.10">
    <property type="entry name" value="Type I PLP-dependent aspartate aminotransferase-like (Major domain)"/>
    <property type="match status" value="1"/>
</dbReference>
<dbReference type="FunFam" id="3.40.640.10:FF:000027">
    <property type="entry name" value="Serine--pyruvate aminotransferase, mitochondrial"/>
    <property type="match status" value="1"/>
</dbReference>
<keyword evidence="5" id="KW-0808">Transferase</keyword>
<keyword evidence="6" id="KW-0663">Pyridoxal phosphate</keyword>
<dbReference type="FunFam" id="3.90.1150.10:FF:000049">
    <property type="entry name" value="Alanine-glyoxylate aminotransferase 1"/>
    <property type="match status" value="1"/>
</dbReference>
<dbReference type="SUPFAM" id="SSF53383">
    <property type="entry name" value="PLP-dependent transferases"/>
    <property type="match status" value="1"/>
</dbReference>
<evidence type="ECO:0000256" key="7">
    <source>
        <dbReference type="RuleBase" id="RU004075"/>
    </source>
</evidence>
<dbReference type="Pfam" id="PF00266">
    <property type="entry name" value="Aminotran_5"/>
    <property type="match status" value="1"/>
</dbReference>
<evidence type="ECO:0000256" key="6">
    <source>
        <dbReference type="ARBA" id="ARBA00022898"/>
    </source>
</evidence>
<dbReference type="GO" id="GO:0019265">
    <property type="term" value="P:glycine biosynthetic process, by transamination of glyoxylate"/>
    <property type="evidence" value="ECO:0007669"/>
    <property type="project" value="TreeGrafter"/>
</dbReference>
<dbReference type="InterPro" id="IPR015424">
    <property type="entry name" value="PyrdxlP-dep_Trfase"/>
</dbReference>
<protein>
    <recommendedName>
        <fullName evidence="3">alanine--glyoxylate transaminase</fullName>
        <ecNumber evidence="3">2.6.1.44</ecNumber>
    </recommendedName>
</protein>
<dbReference type="EMBL" id="CAADRA010005915">
    <property type="protein sequence ID" value="VFT93313.1"/>
    <property type="molecule type" value="Genomic_DNA"/>
</dbReference>
<evidence type="ECO:0000256" key="3">
    <source>
        <dbReference type="ARBA" id="ARBA00013049"/>
    </source>
</evidence>
<keyword evidence="9" id="KW-1133">Transmembrane helix</keyword>
<keyword evidence="9" id="KW-0812">Transmembrane</keyword>
<feature type="transmembrane region" description="Helical" evidence="9">
    <location>
        <begin position="425"/>
        <end position="443"/>
    </location>
</feature>
<evidence type="ECO:0000256" key="1">
    <source>
        <dbReference type="ARBA" id="ARBA00001933"/>
    </source>
</evidence>
<dbReference type="GO" id="GO:0005777">
    <property type="term" value="C:peroxisome"/>
    <property type="evidence" value="ECO:0007669"/>
    <property type="project" value="TreeGrafter"/>
</dbReference>
<dbReference type="GO" id="GO:0004760">
    <property type="term" value="F:L-serine-pyruvate transaminase activity"/>
    <property type="evidence" value="ECO:0007669"/>
    <property type="project" value="TreeGrafter"/>
</dbReference>
<dbReference type="InterPro" id="IPR020578">
    <property type="entry name" value="Aminotrans_V_PyrdxlP_BS"/>
</dbReference>
<dbReference type="OrthoDB" id="7403325at2759"/>
<keyword evidence="4" id="KW-0032">Aminotransferase</keyword>
<dbReference type="AlphaFoldDB" id="A0A485L790"/>
<feature type="domain" description="Aminotransferase class V" evidence="10">
    <location>
        <begin position="25"/>
        <end position="339"/>
    </location>
</feature>
<dbReference type="PROSITE" id="PS00595">
    <property type="entry name" value="AA_TRANSFER_CLASS_5"/>
    <property type="match status" value="1"/>
</dbReference>
<evidence type="ECO:0000256" key="5">
    <source>
        <dbReference type="ARBA" id="ARBA00022679"/>
    </source>
</evidence>
<comment type="similarity">
    <text evidence="2 7">Belongs to the class-V pyridoxal-phosphate-dependent aminotransferase family.</text>
</comment>
<proteinExistence type="inferred from homology"/>
<sequence length="446" mass="47813">MTVTENKTLCMNPGPIAFEQDVLDAFAHDGISHVDPYFIDVFGNTLENMRKVFLAQDGQPLVVTGSGTLGWDMVASNLLEEGDAVLVINTGYFGDHFGDCLTNYGATVTHLRAPVGGRPTVAELTKILATPFKMVTITHVDTSTGVLASVAEYAATIRAAQPNALVVVDSVCALGGEELRMKAWDLDVVLTGSQKCLGVPAGLSVLMIRPRALKVHETLSASKKAKYYGDWTNWLAIMKNYEARRPSYFATPAVNHVFALHKSLEILLANGGMEKRFEEHRLVSHAIKAAITTLGLTFVPVDGQAANTMSTVRFPKGVSGPDLLPKVFARGVSLAGGLHKDIKTEYFRIGHMGPSTRRLDHAVMTITALEDALVECGYAVPSPGKAARELKAALQGKLPVGATAVGFQKPTGQGCGCLFPLKCQFLTLGIVGLSFAVGFLISTRRK</sequence>
<dbReference type="EC" id="2.6.1.44" evidence="3"/>
<reference evidence="11" key="2">
    <citation type="submission" date="2019-06" db="EMBL/GenBank/DDBJ databases">
        <title>Genomics analysis of Aphanomyces spp. identifies a new class of oomycete effector associated with host adaptation.</title>
        <authorList>
            <person name="Gaulin E."/>
        </authorList>
    </citation>
    <scope>NUCLEOTIDE SEQUENCE</scope>
    <source>
        <strain evidence="11">CBS 578.67</strain>
    </source>
</reference>
<comment type="cofactor">
    <cofactor evidence="1 8">
        <name>pyridoxal 5'-phosphate</name>
        <dbReference type="ChEBI" id="CHEBI:597326"/>
    </cofactor>
</comment>
<name>A0A485L790_9STRA</name>
<gene>
    <name evidence="12" type="primary">Aste57867_16539</name>
    <name evidence="11" type="ORF">As57867_016482</name>
    <name evidence="12" type="ORF">ASTE57867_16539</name>
</gene>
<evidence type="ECO:0000259" key="10">
    <source>
        <dbReference type="Pfam" id="PF00266"/>
    </source>
</evidence>
<dbReference type="Proteomes" id="UP000332933">
    <property type="component" value="Unassembled WGS sequence"/>
</dbReference>
<dbReference type="InterPro" id="IPR000192">
    <property type="entry name" value="Aminotrans_V_dom"/>
</dbReference>
<evidence type="ECO:0000313" key="12">
    <source>
        <dbReference type="EMBL" id="VFT93313.1"/>
    </source>
</evidence>
<evidence type="ECO:0000256" key="2">
    <source>
        <dbReference type="ARBA" id="ARBA00009236"/>
    </source>
</evidence>
<keyword evidence="13" id="KW-1185">Reference proteome</keyword>
<accession>A0A485L790</accession>
<dbReference type="Gene3D" id="3.90.1150.10">
    <property type="entry name" value="Aspartate Aminotransferase, domain 1"/>
    <property type="match status" value="1"/>
</dbReference>
<evidence type="ECO:0000313" key="11">
    <source>
        <dbReference type="EMBL" id="KAF0692362.1"/>
    </source>
</evidence>
<evidence type="ECO:0000256" key="4">
    <source>
        <dbReference type="ARBA" id="ARBA00022576"/>
    </source>
</evidence>
<dbReference type="InterPro" id="IPR015421">
    <property type="entry name" value="PyrdxlP-dep_Trfase_major"/>
</dbReference>
<evidence type="ECO:0000256" key="8">
    <source>
        <dbReference type="RuleBase" id="RU004504"/>
    </source>
</evidence>
<evidence type="ECO:0000313" key="13">
    <source>
        <dbReference type="Proteomes" id="UP000332933"/>
    </source>
</evidence>
<organism evidence="12 13">
    <name type="scientific">Aphanomyces stellatus</name>
    <dbReference type="NCBI Taxonomy" id="120398"/>
    <lineage>
        <taxon>Eukaryota</taxon>
        <taxon>Sar</taxon>
        <taxon>Stramenopiles</taxon>
        <taxon>Oomycota</taxon>
        <taxon>Saprolegniomycetes</taxon>
        <taxon>Saprolegniales</taxon>
        <taxon>Verrucalvaceae</taxon>
        <taxon>Aphanomyces</taxon>
    </lineage>
</organism>
<reference evidence="12 13" key="1">
    <citation type="submission" date="2019-03" db="EMBL/GenBank/DDBJ databases">
        <authorList>
            <person name="Gaulin E."/>
            <person name="Dumas B."/>
        </authorList>
    </citation>
    <scope>NUCLEOTIDE SEQUENCE [LARGE SCALE GENOMIC DNA]</scope>
    <source>
        <strain evidence="12">CBS 568.67</strain>
    </source>
</reference>
<dbReference type="PANTHER" id="PTHR21152:SF24">
    <property type="entry name" value="ALANINE--GLYOXYLATE AMINOTRANSFERASE 1"/>
    <property type="match status" value="1"/>
</dbReference>
<keyword evidence="9" id="KW-0472">Membrane</keyword>
<dbReference type="PANTHER" id="PTHR21152">
    <property type="entry name" value="AMINOTRANSFERASE CLASS V"/>
    <property type="match status" value="1"/>
</dbReference>
<dbReference type="InterPro" id="IPR015422">
    <property type="entry name" value="PyrdxlP-dep_Trfase_small"/>
</dbReference>
<dbReference type="GO" id="GO:0008453">
    <property type="term" value="F:alanine-glyoxylate transaminase activity"/>
    <property type="evidence" value="ECO:0007669"/>
    <property type="project" value="UniProtKB-EC"/>
</dbReference>
<dbReference type="EMBL" id="VJMH01005894">
    <property type="protein sequence ID" value="KAF0692362.1"/>
    <property type="molecule type" value="Genomic_DNA"/>
</dbReference>
<evidence type="ECO:0000256" key="9">
    <source>
        <dbReference type="SAM" id="Phobius"/>
    </source>
</evidence>